<protein>
    <recommendedName>
        <fullName evidence="3">Actin-like ATPase domain-containing protein</fullName>
    </recommendedName>
</protein>
<dbReference type="AlphaFoldDB" id="A0A8H3EKF9"/>
<dbReference type="OrthoDB" id="2963168at2759"/>
<dbReference type="Proteomes" id="UP000664169">
    <property type="component" value="Unassembled WGS sequence"/>
</dbReference>
<name>A0A8H3EKF9_9LECA</name>
<keyword evidence="2" id="KW-1185">Reference proteome</keyword>
<dbReference type="Gene3D" id="3.90.640.10">
    <property type="entry name" value="Actin, Chain A, domain 4"/>
    <property type="match status" value="1"/>
</dbReference>
<gene>
    <name evidence="1" type="ORF">GOMPHAMPRED_002882</name>
</gene>
<proteinExistence type="predicted"/>
<comment type="caution">
    <text evidence="1">The sequence shown here is derived from an EMBL/GenBank/DDBJ whole genome shotgun (WGS) entry which is preliminary data.</text>
</comment>
<dbReference type="Gene3D" id="3.30.420.40">
    <property type="match status" value="2"/>
</dbReference>
<dbReference type="PANTHER" id="PTHR14187:SF5">
    <property type="entry name" value="HEAT SHOCK 70 KDA PROTEIN 12A"/>
    <property type="match status" value="1"/>
</dbReference>
<reference evidence="1" key="1">
    <citation type="submission" date="2021-03" db="EMBL/GenBank/DDBJ databases">
        <authorList>
            <person name="Tagirdzhanova G."/>
        </authorList>
    </citation>
    <scope>NUCLEOTIDE SEQUENCE</scope>
</reference>
<dbReference type="EMBL" id="CAJPDQ010000002">
    <property type="protein sequence ID" value="CAF9904566.1"/>
    <property type="molecule type" value="Genomic_DNA"/>
</dbReference>
<evidence type="ECO:0000313" key="2">
    <source>
        <dbReference type="Proteomes" id="UP000664169"/>
    </source>
</evidence>
<dbReference type="PANTHER" id="PTHR14187">
    <property type="entry name" value="ALPHA KINASE/ELONGATION FACTOR 2 KINASE"/>
    <property type="match status" value="1"/>
</dbReference>
<dbReference type="CDD" id="cd10170">
    <property type="entry name" value="ASKHA_NBD_HSP70"/>
    <property type="match status" value="1"/>
</dbReference>
<accession>A0A8H3EKF9</accession>
<organism evidence="1 2">
    <name type="scientific">Gomphillus americanus</name>
    <dbReference type="NCBI Taxonomy" id="1940652"/>
    <lineage>
        <taxon>Eukaryota</taxon>
        <taxon>Fungi</taxon>
        <taxon>Dikarya</taxon>
        <taxon>Ascomycota</taxon>
        <taxon>Pezizomycotina</taxon>
        <taxon>Lecanoromycetes</taxon>
        <taxon>OSLEUM clade</taxon>
        <taxon>Ostropomycetidae</taxon>
        <taxon>Ostropales</taxon>
        <taxon>Graphidaceae</taxon>
        <taxon>Gomphilloideae</taxon>
        <taxon>Gomphillus</taxon>
    </lineage>
</organism>
<dbReference type="SUPFAM" id="SSF53067">
    <property type="entry name" value="Actin-like ATPase domain"/>
    <property type="match status" value="2"/>
</dbReference>
<dbReference type="PRINTS" id="PR00301">
    <property type="entry name" value="HEATSHOCK70"/>
</dbReference>
<evidence type="ECO:0008006" key="3">
    <source>
        <dbReference type="Google" id="ProtNLM"/>
    </source>
</evidence>
<evidence type="ECO:0000313" key="1">
    <source>
        <dbReference type="EMBL" id="CAF9904566.1"/>
    </source>
</evidence>
<sequence length="563" mass="63554">MGDGEHIIIAIDFGTTYSAVAWTCLENAQKIDLISGWPTSGQQPLGTQVPSEIAYSDHGDAEERLISWGYNLSPRDKTIKWFKLGLETDEVSMFLPSGMDTVSVTRDYLRAVNAHVMQTISRRLLATIIQTARYSYILTVPAIWSDNAKERTKRAALEAGFGNGDKVDLTFYSEPETAAVYTLRTMEGILHHVRLGDKFVVCDAGGGTVDLISYQLKEIDPYLQMEECSMGSGDYCGSSFIDREFEKLFQLRMGSAYEGLSISQKQRAVKNFETSKIAFRNDENCPMFQVSIPGISTIPSAGVREGFFEVSREEMKSLFDPVVSKVLELIQEQIDTQQGKVKFILLVGGFGESEYLYLRIQDWAAPQNIQVLQPRDAAMAIVKGAVLRGLEKKVLNSPRSPKVTRRARRSYGVITCEIFDPEQHLESDAIYEVGSKRKLAQLQVHWFIKANQLVDDEETFRYGFSRIFTELEPWKDVLVSSESPTPPTRVDEQVQYHCVLKSDLTSLSLRHDFKRHRIDFRSHYYTAEYDLVLSLADNNLTLALSFNGRNQGLVTVEFDGLPV</sequence>
<dbReference type="InterPro" id="IPR043129">
    <property type="entry name" value="ATPase_NBD"/>
</dbReference>